<evidence type="ECO:0000313" key="2">
    <source>
        <dbReference type="Proteomes" id="UP000305948"/>
    </source>
</evidence>
<protein>
    <submittedName>
        <fullName evidence="1">Uncharacterized protein</fullName>
    </submittedName>
</protein>
<keyword evidence="2" id="KW-1185">Reference proteome</keyword>
<evidence type="ECO:0000313" key="1">
    <source>
        <dbReference type="EMBL" id="TFK56355.1"/>
    </source>
</evidence>
<gene>
    <name evidence="1" type="ORF">OE88DRAFT_1649596</name>
</gene>
<proteinExistence type="predicted"/>
<organism evidence="1 2">
    <name type="scientific">Heliocybe sulcata</name>
    <dbReference type="NCBI Taxonomy" id="5364"/>
    <lineage>
        <taxon>Eukaryota</taxon>
        <taxon>Fungi</taxon>
        <taxon>Dikarya</taxon>
        <taxon>Basidiomycota</taxon>
        <taxon>Agaricomycotina</taxon>
        <taxon>Agaricomycetes</taxon>
        <taxon>Gloeophyllales</taxon>
        <taxon>Gloeophyllaceae</taxon>
        <taxon>Heliocybe</taxon>
    </lineage>
</organism>
<reference evidence="1 2" key="1">
    <citation type="journal article" date="2019" name="Nat. Ecol. Evol.">
        <title>Megaphylogeny resolves global patterns of mushroom evolution.</title>
        <authorList>
            <person name="Varga T."/>
            <person name="Krizsan K."/>
            <person name="Foldi C."/>
            <person name="Dima B."/>
            <person name="Sanchez-Garcia M."/>
            <person name="Sanchez-Ramirez S."/>
            <person name="Szollosi G.J."/>
            <person name="Szarkandi J.G."/>
            <person name="Papp V."/>
            <person name="Albert L."/>
            <person name="Andreopoulos W."/>
            <person name="Angelini C."/>
            <person name="Antonin V."/>
            <person name="Barry K.W."/>
            <person name="Bougher N.L."/>
            <person name="Buchanan P."/>
            <person name="Buyck B."/>
            <person name="Bense V."/>
            <person name="Catcheside P."/>
            <person name="Chovatia M."/>
            <person name="Cooper J."/>
            <person name="Damon W."/>
            <person name="Desjardin D."/>
            <person name="Finy P."/>
            <person name="Geml J."/>
            <person name="Haridas S."/>
            <person name="Hughes K."/>
            <person name="Justo A."/>
            <person name="Karasinski D."/>
            <person name="Kautmanova I."/>
            <person name="Kiss B."/>
            <person name="Kocsube S."/>
            <person name="Kotiranta H."/>
            <person name="LaButti K.M."/>
            <person name="Lechner B.E."/>
            <person name="Liimatainen K."/>
            <person name="Lipzen A."/>
            <person name="Lukacs Z."/>
            <person name="Mihaltcheva S."/>
            <person name="Morgado L.N."/>
            <person name="Niskanen T."/>
            <person name="Noordeloos M.E."/>
            <person name="Ohm R.A."/>
            <person name="Ortiz-Santana B."/>
            <person name="Ovrebo C."/>
            <person name="Racz N."/>
            <person name="Riley R."/>
            <person name="Savchenko A."/>
            <person name="Shiryaev A."/>
            <person name="Soop K."/>
            <person name="Spirin V."/>
            <person name="Szebenyi C."/>
            <person name="Tomsovsky M."/>
            <person name="Tulloss R.E."/>
            <person name="Uehling J."/>
            <person name="Grigoriev I.V."/>
            <person name="Vagvolgyi C."/>
            <person name="Papp T."/>
            <person name="Martin F.M."/>
            <person name="Miettinen O."/>
            <person name="Hibbett D.S."/>
            <person name="Nagy L.G."/>
        </authorList>
    </citation>
    <scope>NUCLEOTIDE SEQUENCE [LARGE SCALE GENOMIC DNA]</scope>
    <source>
        <strain evidence="1 2">OMC1185</strain>
    </source>
</reference>
<dbReference type="OrthoDB" id="3043660at2759"/>
<dbReference type="Proteomes" id="UP000305948">
    <property type="component" value="Unassembled WGS sequence"/>
</dbReference>
<dbReference type="AlphaFoldDB" id="A0A5C3NHM7"/>
<dbReference type="EMBL" id="ML213503">
    <property type="protein sequence ID" value="TFK56355.1"/>
    <property type="molecule type" value="Genomic_DNA"/>
</dbReference>
<name>A0A5C3NHM7_9AGAM</name>
<accession>A0A5C3NHM7</accession>
<sequence length="182" mass="19469">MRTAFIVIVPIPAFPLHIVRNSALPFDEMHFTLSALVVAAAATLASANPLSHAARQSCPESSKFGDLVAVPSDLHAGASFTVHADFTCAMQSGITPKYIDYYVEDTKGGQPRILLARREFHLDAPPPPADTFSADIPMGPTYTSTANYIVSLYTTYGTNVTGREPYYQVGSTSTGIAISPSQ</sequence>